<feature type="transmembrane region" description="Helical" evidence="1">
    <location>
        <begin position="6"/>
        <end position="23"/>
    </location>
</feature>
<evidence type="ECO:0000256" key="1">
    <source>
        <dbReference type="SAM" id="Phobius"/>
    </source>
</evidence>
<reference evidence="2" key="2">
    <citation type="journal article" date="2015" name="Fish Shellfish Immunol.">
        <title>Early steps in the European eel (Anguilla anguilla)-Vibrio vulnificus interaction in the gills: Role of the RtxA13 toxin.</title>
        <authorList>
            <person name="Callol A."/>
            <person name="Pajuelo D."/>
            <person name="Ebbesson L."/>
            <person name="Teles M."/>
            <person name="MacKenzie S."/>
            <person name="Amaro C."/>
        </authorList>
    </citation>
    <scope>NUCLEOTIDE SEQUENCE</scope>
</reference>
<evidence type="ECO:0000313" key="2">
    <source>
        <dbReference type="EMBL" id="JAH08136.1"/>
    </source>
</evidence>
<keyword evidence="1" id="KW-0812">Transmembrane</keyword>
<keyword evidence="1" id="KW-0472">Membrane</keyword>
<name>A0A0E9PU18_ANGAN</name>
<protein>
    <submittedName>
        <fullName evidence="2">Uncharacterized protein</fullName>
    </submittedName>
</protein>
<organism evidence="2">
    <name type="scientific">Anguilla anguilla</name>
    <name type="common">European freshwater eel</name>
    <name type="synonym">Muraena anguilla</name>
    <dbReference type="NCBI Taxonomy" id="7936"/>
    <lineage>
        <taxon>Eukaryota</taxon>
        <taxon>Metazoa</taxon>
        <taxon>Chordata</taxon>
        <taxon>Craniata</taxon>
        <taxon>Vertebrata</taxon>
        <taxon>Euteleostomi</taxon>
        <taxon>Actinopterygii</taxon>
        <taxon>Neopterygii</taxon>
        <taxon>Teleostei</taxon>
        <taxon>Anguilliformes</taxon>
        <taxon>Anguillidae</taxon>
        <taxon>Anguilla</taxon>
    </lineage>
</organism>
<dbReference type="EMBL" id="GBXM01100441">
    <property type="protein sequence ID" value="JAH08136.1"/>
    <property type="molecule type" value="Transcribed_RNA"/>
</dbReference>
<proteinExistence type="predicted"/>
<reference evidence="2" key="1">
    <citation type="submission" date="2014-11" db="EMBL/GenBank/DDBJ databases">
        <authorList>
            <person name="Amaro Gonzalez C."/>
        </authorList>
    </citation>
    <scope>NUCLEOTIDE SEQUENCE</scope>
</reference>
<sequence length="52" mass="6238">MQNSFVNIVFLFQFFFNFILLFVDFHRDNKFCFNFTLLSISTTESPLFVLST</sequence>
<accession>A0A0E9PU18</accession>
<dbReference type="AlphaFoldDB" id="A0A0E9PU18"/>
<keyword evidence="1" id="KW-1133">Transmembrane helix</keyword>